<dbReference type="SUPFAM" id="SSF51445">
    <property type="entry name" value="(Trans)glycosidases"/>
    <property type="match status" value="1"/>
</dbReference>
<dbReference type="Pfam" id="PF01120">
    <property type="entry name" value="Alpha_L_fucos"/>
    <property type="match status" value="1"/>
</dbReference>
<dbReference type="InterPro" id="IPR057739">
    <property type="entry name" value="Glyco_hydro_29_N"/>
</dbReference>
<evidence type="ECO:0000313" key="10">
    <source>
        <dbReference type="EMBL" id="RGN32938.1"/>
    </source>
</evidence>
<dbReference type="InterPro" id="IPR000933">
    <property type="entry name" value="Glyco_hydro_29"/>
</dbReference>
<dbReference type="EC" id="3.2.1.51" evidence="3"/>
<evidence type="ECO:0000259" key="9">
    <source>
        <dbReference type="Pfam" id="PF01120"/>
    </source>
</evidence>
<dbReference type="PANTHER" id="PTHR10030:SF37">
    <property type="entry name" value="ALPHA-L-FUCOSIDASE-RELATED"/>
    <property type="match status" value="1"/>
</dbReference>
<sequence>MKIKIVLSGLVLIPMMLLAQTNDSKGQHTLLQQTESQRPLPNNHPLAQWFPDAGLGLFVHFGIAAVHGGIDLSWGMIGNKSWEDGEIAPSEYWKLADKWNPVKFNPDKWVKAVKEAGFRYVVFTVKHHDGYTLWPSKYGDFGVKQKMNGRDLVKEVVDACHKYGLKVGLYFSPPDWYYDRFYRSFGKKGDKYFNYKHELVDSFPHKPEGHDEMRREMVRKQLEELLTEYGRIDLMWFDGGQGEVSNDWVRELQPGIVINRRNKQRGDYGDSEGALPEKRFIGWFETCDPCWPSRRWSFSYSDRMDSGDEVIEKLVRLRSWGGNFLANVGPASDGSIPKEVLEAWKVIGKWMKHSGESIYDTRGGGYPETANQPVTVKEQENVIYLHAFPDFQSIVTVREMKKTPVKAVLLRTGDEIHFQYENGVLRFSIPGKLRSRQVDTVKVYLE</sequence>
<dbReference type="EMBL" id="QSUL01000012">
    <property type="protein sequence ID" value="RGN32938.1"/>
    <property type="molecule type" value="Genomic_DNA"/>
</dbReference>
<feature type="chain" id="PRO_5017694139" description="alpha-L-fucosidase" evidence="8">
    <location>
        <begin position="20"/>
        <end position="446"/>
    </location>
</feature>
<dbReference type="GO" id="GO:0006004">
    <property type="term" value="P:fucose metabolic process"/>
    <property type="evidence" value="ECO:0007669"/>
    <property type="project" value="InterPro"/>
</dbReference>
<dbReference type="AlphaFoldDB" id="A0A3E5B5Q5"/>
<evidence type="ECO:0000256" key="5">
    <source>
        <dbReference type="ARBA" id="ARBA00022801"/>
    </source>
</evidence>
<dbReference type="PIRSF" id="PIRSF001092">
    <property type="entry name" value="Alpha-L-fucosidase"/>
    <property type="match status" value="1"/>
</dbReference>
<dbReference type="SMART" id="SM00812">
    <property type="entry name" value="Alpha_L_fucos"/>
    <property type="match status" value="1"/>
</dbReference>
<evidence type="ECO:0000256" key="8">
    <source>
        <dbReference type="SAM" id="SignalP"/>
    </source>
</evidence>
<comment type="caution">
    <text evidence="10">The sequence shown here is derived from an EMBL/GenBank/DDBJ whole genome shotgun (WGS) entry which is preliminary data.</text>
</comment>
<dbReference type="GO" id="GO:0016139">
    <property type="term" value="P:glycoside catabolic process"/>
    <property type="evidence" value="ECO:0007669"/>
    <property type="project" value="TreeGrafter"/>
</dbReference>
<dbReference type="InterPro" id="IPR016286">
    <property type="entry name" value="FUC_metazoa-typ"/>
</dbReference>
<reference evidence="10 11" key="1">
    <citation type="submission" date="2018-08" db="EMBL/GenBank/DDBJ databases">
        <title>A genome reference for cultivated species of the human gut microbiota.</title>
        <authorList>
            <person name="Zou Y."/>
            <person name="Xue W."/>
            <person name="Luo G."/>
        </authorList>
    </citation>
    <scope>NUCLEOTIDE SEQUENCE [LARGE SCALE GENOMIC DNA]</scope>
    <source>
        <strain evidence="10 11">OM05-15BH</strain>
    </source>
</reference>
<keyword evidence="5" id="KW-0378">Hydrolase</keyword>
<dbReference type="RefSeq" id="WP_117724972.1">
    <property type="nucleotide sequence ID" value="NZ_QSUL01000012.1"/>
</dbReference>
<dbReference type="GO" id="GO:0004560">
    <property type="term" value="F:alpha-L-fucosidase activity"/>
    <property type="evidence" value="ECO:0007669"/>
    <property type="project" value="InterPro"/>
</dbReference>
<evidence type="ECO:0000256" key="2">
    <source>
        <dbReference type="ARBA" id="ARBA00007951"/>
    </source>
</evidence>
<evidence type="ECO:0000256" key="3">
    <source>
        <dbReference type="ARBA" id="ARBA00012662"/>
    </source>
</evidence>
<accession>A0A3E5B5Q5</accession>
<evidence type="ECO:0000256" key="4">
    <source>
        <dbReference type="ARBA" id="ARBA00022729"/>
    </source>
</evidence>
<feature type="signal peptide" evidence="8">
    <location>
        <begin position="1"/>
        <end position="19"/>
    </location>
</feature>
<dbReference type="PANTHER" id="PTHR10030">
    <property type="entry name" value="ALPHA-L-FUCOSIDASE"/>
    <property type="match status" value="1"/>
</dbReference>
<comment type="similarity">
    <text evidence="2">Belongs to the glycosyl hydrolase 29 family.</text>
</comment>
<evidence type="ECO:0000313" key="11">
    <source>
        <dbReference type="Proteomes" id="UP000260983"/>
    </source>
</evidence>
<feature type="domain" description="Glycoside hydrolase family 29 N-terminal" evidence="9">
    <location>
        <begin position="41"/>
        <end position="356"/>
    </location>
</feature>
<keyword evidence="6" id="KW-0326">Glycosidase</keyword>
<comment type="function">
    <text evidence="1">Alpha-L-fucosidase is responsible for hydrolyzing the alpha-1,6-linked fucose joined to the reducing-end N-acetylglucosamine of the carbohydrate moieties of glycoproteins.</text>
</comment>
<evidence type="ECO:0000256" key="1">
    <source>
        <dbReference type="ARBA" id="ARBA00004071"/>
    </source>
</evidence>
<dbReference type="PRINTS" id="PR00741">
    <property type="entry name" value="GLHYDRLASE29"/>
</dbReference>
<evidence type="ECO:0000256" key="7">
    <source>
        <dbReference type="PIRSR" id="PIRSR001092-1"/>
    </source>
</evidence>
<feature type="site" description="May be important for catalysis" evidence="7">
    <location>
        <position position="287"/>
    </location>
</feature>
<organism evidence="10 11">
    <name type="scientific">Bacteroides oleiciplenus</name>
    <dbReference type="NCBI Taxonomy" id="626931"/>
    <lineage>
        <taxon>Bacteria</taxon>
        <taxon>Pseudomonadati</taxon>
        <taxon>Bacteroidota</taxon>
        <taxon>Bacteroidia</taxon>
        <taxon>Bacteroidales</taxon>
        <taxon>Bacteroidaceae</taxon>
        <taxon>Bacteroides</taxon>
    </lineage>
</organism>
<gene>
    <name evidence="10" type="ORF">DXB65_17045</name>
</gene>
<dbReference type="Gene3D" id="3.20.20.80">
    <property type="entry name" value="Glycosidases"/>
    <property type="match status" value="1"/>
</dbReference>
<protein>
    <recommendedName>
        <fullName evidence="3">alpha-L-fucosidase</fullName>
        <ecNumber evidence="3">3.2.1.51</ecNumber>
    </recommendedName>
</protein>
<name>A0A3E5B5Q5_9BACE</name>
<keyword evidence="4 8" id="KW-0732">Signal</keyword>
<dbReference type="GO" id="GO:0005764">
    <property type="term" value="C:lysosome"/>
    <property type="evidence" value="ECO:0007669"/>
    <property type="project" value="TreeGrafter"/>
</dbReference>
<evidence type="ECO:0000256" key="6">
    <source>
        <dbReference type="ARBA" id="ARBA00023295"/>
    </source>
</evidence>
<proteinExistence type="inferred from homology"/>
<dbReference type="Proteomes" id="UP000260983">
    <property type="component" value="Unassembled WGS sequence"/>
</dbReference>
<dbReference type="InterPro" id="IPR017853">
    <property type="entry name" value="GH"/>
</dbReference>